<gene>
    <name evidence="4" type="ordered locus">Isop_0201</name>
</gene>
<accession>E8QWB1</accession>
<name>E8QWB1_ISOPI</name>
<dbReference type="SUPFAM" id="SSF51735">
    <property type="entry name" value="NAD(P)-binding Rossmann-fold domains"/>
    <property type="match status" value="1"/>
</dbReference>
<dbReference type="GO" id="GO:0016491">
    <property type="term" value="F:oxidoreductase activity"/>
    <property type="evidence" value="ECO:0007669"/>
    <property type="project" value="UniProtKB-KW"/>
</dbReference>
<feature type="domain" description="GFO/IDH/MocA-like oxidoreductase" evidence="3">
    <location>
        <begin position="141"/>
        <end position="263"/>
    </location>
</feature>
<proteinExistence type="predicted"/>
<dbReference type="KEGG" id="ipa:Isop_0201"/>
<sequence length="349" mass="36783">MDRLRIAVAGCGVAARAHTNRLARRRDVRIVALADPDLQAAQRLAEGLIGAGPGVEAEGPTVFGDHVSMLRAVHPDALAVFTPHLHHFRVALDGLLAGCHVFVEKPLCTNVQEATDLVNVARARDRILAVGHQYRLRPTLKQAKQRLAEGRIGRPRLAVGLLAQPWLAAHAGGEDSWRFDPRIAGSGILTDSGDHLLDTLLWVLGTPALEATAIQDRLDSGLDVVTAAAVKLAPNLPATLAVSGVSAGSLFELTILGETGALRVSETLLQERLGDQPFQTIAEEVSGSAGDGPDFQVSQVAGDSIDDDFVEAARGRRFPSCPGDQALGTVKLLEAIARSAATGRPVAIA</sequence>
<evidence type="ECO:0000259" key="3">
    <source>
        <dbReference type="Pfam" id="PF22725"/>
    </source>
</evidence>
<protein>
    <submittedName>
        <fullName evidence="4">Oxidoreductase domain protein</fullName>
    </submittedName>
</protein>
<dbReference type="STRING" id="575540.Isop_0201"/>
<dbReference type="GO" id="GO:0000166">
    <property type="term" value="F:nucleotide binding"/>
    <property type="evidence" value="ECO:0007669"/>
    <property type="project" value="InterPro"/>
</dbReference>
<dbReference type="PANTHER" id="PTHR43818:SF11">
    <property type="entry name" value="BCDNA.GH03377"/>
    <property type="match status" value="1"/>
</dbReference>
<dbReference type="eggNOG" id="COG0673">
    <property type="taxonomic scope" value="Bacteria"/>
</dbReference>
<dbReference type="InterPro" id="IPR000683">
    <property type="entry name" value="Gfo/Idh/MocA-like_OxRdtase_N"/>
</dbReference>
<evidence type="ECO:0000256" key="1">
    <source>
        <dbReference type="ARBA" id="ARBA00023002"/>
    </source>
</evidence>
<dbReference type="FunCoup" id="E8QWB1">
    <property type="interactions" value="97"/>
</dbReference>
<reference evidence="4 5" key="2">
    <citation type="journal article" date="2011" name="Stand. Genomic Sci.">
        <title>Complete genome sequence of Isosphaera pallida type strain (IS1B).</title>
        <authorList>
            <consortium name="US DOE Joint Genome Institute (JGI-PGF)"/>
            <person name="Goker M."/>
            <person name="Cleland D."/>
            <person name="Saunders E."/>
            <person name="Lapidus A."/>
            <person name="Nolan M."/>
            <person name="Lucas S."/>
            <person name="Hammon N."/>
            <person name="Deshpande S."/>
            <person name="Cheng J.F."/>
            <person name="Tapia R."/>
            <person name="Han C."/>
            <person name="Goodwin L."/>
            <person name="Pitluck S."/>
            <person name="Liolios K."/>
            <person name="Pagani I."/>
            <person name="Ivanova N."/>
            <person name="Mavromatis K."/>
            <person name="Pati A."/>
            <person name="Chen A."/>
            <person name="Palaniappan K."/>
            <person name="Land M."/>
            <person name="Hauser L."/>
            <person name="Chang Y.J."/>
            <person name="Jeffries C.D."/>
            <person name="Detter J.C."/>
            <person name="Beck B."/>
            <person name="Woyke T."/>
            <person name="Bristow J."/>
            <person name="Eisen J.A."/>
            <person name="Markowitz V."/>
            <person name="Hugenholtz P."/>
            <person name="Kyrpides N.C."/>
            <person name="Klenk H.P."/>
        </authorList>
    </citation>
    <scope>NUCLEOTIDE SEQUENCE [LARGE SCALE GENOMIC DNA]</scope>
    <source>
        <strain evidence="5">ATCC 43644 / DSM 9630 / IS1B</strain>
    </source>
</reference>
<dbReference type="Pfam" id="PF01408">
    <property type="entry name" value="GFO_IDH_MocA"/>
    <property type="match status" value="1"/>
</dbReference>
<dbReference type="InterPro" id="IPR050463">
    <property type="entry name" value="Gfo/Idh/MocA_oxidrdct_glycsds"/>
</dbReference>
<dbReference type="Gene3D" id="3.40.50.720">
    <property type="entry name" value="NAD(P)-binding Rossmann-like Domain"/>
    <property type="match status" value="1"/>
</dbReference>
<dbReference type="InterPro" id="IPR055170">
    <property type="entry name" value="GFO_IDH_MocA-like_dom"/>
</dbReference>
<dbReference type="EMBL" id="CP002353">
    <property type="protein sequence ID" value="ADV60798.1"/>
    <property type="molecule type" value="Genomic_DNA"/>
</dbReference>
<dbReference type="OrthoDB" id="9815825at2"/>
<evidence type="ECO:0000313" key="4">
    <source>
        <dbReference type="EMBL" id="ADV60798.1"/>
    </source>
</evidence>
<reference key="1">
    <citation type="submission" date="2010-11" db="EMBL/GenBank/DDBJ databases">
        <title>The complete sequence of chromosome of Isophaera pallida ATCC 43644.</title>
        <authorList>
            <consortium name="US DOE Joint Genome Institute (JGI-PGF)"/>
            <person name="Lucas S."/>
            <person name="Copeland A."/>
            <person name="Lapidus A."/>
            <person name="Bruce D."/>
            <person name="Goodwin L."/>
            <person name="Pitluck S."/>
            <person name="Kyrpides N."/>
            <person name="Mavromatis K."/>
            <person name="Pagani I."/>
            <person name="Ivanova N."/>
            <person name="Saunders E."/>
            <person name="Brettin T."/>
            <person name="Detter J.C."/>
            <person name="Han C."/>
            <person name="Tapia R."/>
            <person name="Land M."/>
            <person name="Hauser L."/>
            <person name="Markowitz V."/>
            <person name="Cheng J.-F."/>
            <person name="Hugenholtz P."/>
            <person name="Woyke T."/>
            <person name="Wu D."/>
            <person name="Eisen J.A."/>
        </authorList>
    </citation>
    <scope>NUCLEOTIDE SEQUENCE</scope>
    <source>
        <strain>ATCC 43644</strain>
    </source>
</reference>
<dbReference type="Proteomes" id="UP000008631">
    <property type="component" value="Chromosome"/>
</dbReference>
<dbReference type="HOGENOM" id="CLU_023194_1_2_0"/>
<dbReference type="AlphaFoldDB" id="E8QWB1"/>
<dbReference type="PANTHER" id="PTHR43818">
    <property type="entry name" value="BCDNA.GH03377"/>
    <property type="match status" value="1"/>
</dbReference>
<keyword evidence="1" id="KW-0560">Oxidoreductase</keyword>
<feature type="domain" description="Gfo/Idh/MocA-like oxidoreductase N-terminal" evidence="2">
    <location>
        <begin position="4"/>
        <end position="132"/>
    </location>
</feature>
<dbReference type="InParanoid" id="E8QWB1"/>
<keyword evidence="5" id="KW-1185">Reference proteome</keyword>
<evidence type="ECO:0000313" key="5">
    <source>
        <dbReference type="Proteomes" id="UP000008631"/>
    </source>
</evidence>
<dbReference type="Pfam" id="PF22725">
    <property type="entry name" value="GFO_IDH_MocA_C3"/>
    <property type="match status" value="1"/>
</dbReference>
<dbReference type="Gene3D" id="3.30.360.10">
    <property type="entry name" value="Dihydrodipicolinate Reductase, domain 2"/>
    <property type="match status" value="1"/>
</dbReference>
<dbReference type="InterPro" id="IPR036291">
    <property type="entry name" value="NAD(P)-bd_dom_sf"/>
</dbReference>
<organism evidence="4 5">
    <name type="scientific">Isosphaera pallida (strain ATCC 43644 / DSM 9630 / IS1B)</name>
    <dbReference type="NCBI Taxonomy" id="575540"/>
    <lineage>
        <taxon>Bacteria</taxon>
        <taxon>Pseudomonadati</taxon>
        <taxon>Planctomycetota</taxon>
        <taxon>Planctomycetia</taxon>
        <taxon>Isosphaerales</taxon>
        <taxon>Isosphaeraceae</taxon>
        <taxon>Isosphaera</taxon>
    </lineage>
</organism>
<dbReference type="SUPFAM" id="SSF55347">
    <property type="entry name" value="Glyceraldehyde-3-phosphate dehydrogenase-like, C-terminal domain"/>
    <property type="match status" value="1"/>
</dbReference>
<evidence type="ECO:0000259" key="2">
    <source>
        <dbReference type="Pfam" id="PF01408"/>
    </source>
</evidence>
<dbReference type="RefSeq" id="WP_013563087.1">
    <property type="nucleotide sequence ID" value="NC_014962.1"/>
</dbReference>